<keyword evidence="2" id="KW-1185">Reference proteome</keyword>
<comment type="caution">
    <text evidence="1">The sequence shown here is derived from an EMBL/GenBank/DDBJ whole genome shotgun (WGS) entry which is preliminary data.</text>
</comment>
<protein>
    <submittedName>
        <fullName evidence="1">Uncharacterized protein</fullName>
    </submittedName>
</protein>
<name>A0ABR4B363_9LECA</name>
<dbReference type="Proteomes" id="UP001590951">
    <property type="component" value="Unassembled WGS sequence"/>
</dbReference>
<reference evidence="1 2" key="1">
    <citation type="submission" date="2024-09" db="EMBL/GenBank/DDBJ databases">
        <title>Rethinking Asexuality: The Enigmatic Case of Functional Sexual Genes in Lepraria (Stereocaulaceae).</title>
        <authorList>
            <person name="Doellman M."/>
            <person name="Sun Y."/>
            <person name="Barcenas-Pena A."/>
            <person name="Lumbsch H.T."/>
            <person name="Grewe F."/>
        </authorList>
    </citation>
    <scope>NUCLEOTIDE SEQUENCE [LARGE SCALE GENOMIC DNA]</scope>
    <source>
        <strain evidence="1 2">Grewe 0041</strain>
    </source>
</reference>
<dbReference type="EMBL" id="JBHFEH010000028">
    <property type="protein sequence ID" value="KAL2052284.1"/>
    <property type="molecule type" value="Genomic_DNA"/>
</dbReference>
<proteinExistence type="predicted"/>
<evidence type="ECO:0000313" key="1">
    <source>
        <dbReference type="EMBL" id="KAL2052284.1"/>
    </source>
</evidence>
<accession>A0ABR4B363</accession>
<evidence type="ECO:0000313" key="2">
    <source>
        <dbReference type="Proteomes" id="UP001590951"/>
    </source>
</evidence>
<sequence length="127" mass="13531">MGAMVFLLTKPLLTAKSSTRAKYSTADEMLHTAIRLRGAVSDFNKPVYELSIWVDGLSAACLSVDIRPCDPEMKDLNPLASFCASPLPSPVLQMPSEPTPTFLASCRGTQTVVPTLSHSVSSSSGSK</sequence>
<gene>
    <name evidence="1" type="ORF">ABVK25_007443</name>
</gene>
<organism evidence="1 2">
    <name type="scientific">Lepraria finkii</name>
    <dbReference type="NCBI Taxonomy" id="1340010"/>
    <lineage>
        <taxon>Eukaryota</taxon>
        <taxon>Fungi</taxon>
        <taxon>Dikarya</taxon>
        <taxon>Ascomycota</taxon>
        <taxon>Pezizomycotina</taxon>
        <taxon>Lecanoromycetes</taxon>
        <taxon>OSLEUM clade</taxon>
        <taxon>Lecanoromycetidae</taxon>
        <taxon>Lecanorales</taxon>
        <taxon>Lecanorineae</taxon>
        <taxon>Stereocaulaceae</taxon>
        <taxon>Lepraria</taxon>
    </lineage>
</organism>